<dbReference type="GO" id="GO:0032259">
    <property type="term" value="P:methylation"/>
    <property type="evidence" value="ECO:0007669"/>
    <property type="project" value="UniProtKB-KW"/>
</dbReference>
<organism evidence="1 2">
    <name type="scientific">Mycobacterium simiae</name>
    <name type="common">Mycobacterium habana</name>
    <dbReference type="NCBI Taxonomy" id="1784"/>
    <lineage>
        <taxon>Bacteria</taxon>
        <taxon>Bacillati</taxon>
        <taxon>Actinomycetota</taxon>
        <taxon>Actinomycetes</taxon>
        <taxon>Mycobacteriales</taxon>
        <taxon>Mycobacteriaceae</taxon>
        <taxon>Mycobacterium</taxon>
        <taxon>Mycobacterium simiae complex</taxon>
    </lineage>
</organism>
<dbReference type="InterPro" id="IPR029044">
    <property type="entry name" value="Nucleotide-diphossugar_trans"/>
</dbReference>
<protein>
    <submittedName>
        <fullName evidence="1">Methyltransferase type 11</fullName>
    </submittedName>
</protein>
<name>A0A1X0XZ95_MYCSI</name>
<dbReference type="SUPFAM" id="SSF53448">
    <property type="entry name" value="Nucleotide-diphospho-sugar transferases"/>
    <property type="match status" value="1"/>
</dbReference>
<keyword evidence="2" id="KW-1185">Reference proteome</keyword>
<comment type="caution">
    <text evidence="1">The sequence shown here is derived from an EMBL/GenBank/DDBJ whole genome shotgun (WGS) entry which is preliminary data.</text>
</comment>
<dbReference type="GO" id="GO:0008168">
    <property type="term" value="F:methyltransferase activity"/>
    <property type="evidence" value="ECO:0007669"/>
    <property type="project" value="UniProtKB-KW"/>
</dbReference>
<gene>
    <name evidence="1" type="ORF">B5M45_20540</name>
</gene>
<sequence>MIADGPREGRPGEAERCAATRAIVDEVDWDCQVHKNFAESNMGCQLRISSGISWAFTLVDEAIILEDDCVPSSSFFLYCAELLDRYANDERVMMVSGRNHLFGRMDTDDSYYFSRYPHVWGWATWRRAWEKYDAKMSNWPEIRDRKIFDQYFASILERYYRESILQYVYDGKINTWAYQWFYAIWANSGLCATPARNLVRNIGFDTEATNTKWDLIYSAHSALAAEELELPLKHPATVLASSDRDELEARLQASRGRGLLHALNKYISVLRVLLKRTTGIGEWPNPGLLVRGGG</sequence>
<keyword evidence="1" id="KW-0808">Transferase</keyword>
<evidence type="ECO:0000313" key="1">
    <source>
        <dbReference type="EMBL" id="ORJ58177.1"/>
    </source>
</evidence>
<evidence type="ECO:0000313" key="2">
    <source>
        <dbReference type="Proteomes" id="UP000193040"/>
    </source>
</evidence>
<accession>A0A1X0XZ95</accession>
<reference evidence="1 2" key="1">
    <citation type="submission" date="2017-03" db="EMBL/GenBank/DDBJ databases">
        <title>Genomic insights into Mycobacterium simiae human colonization.</title>
        <authorList>
            <person name="Steffani J.L."/>
            <person name="Brunck M.E."/>
            <person name="Cruz E."/>
            <person name="Montiel R."/>
            <person name="Barona F."/>
        </authorList>
    </citation>
    <scope>NUCLEOTIDE SEQUENCE [LARGE SCALE GENOMIC DNA]</scope>
    <source>
        <strain evidence="1 2">MsiGto</strain>
    </source>
</reference>
<keyword evidence="1" id="KW-0489">Methyltransferase</keyword>
<dbReference type="EMBL" id="MZZM01000025">
    <property type="protein sequence ID" value="ORJ58177.1"/>
    <property type="molecule type" value="Genomic_DNA"/>
</dbReference>
<dbReference type="Gene3D" id="3.90.550.10">
    <property type="entry name" value="Spore Coat Polysaccharide Biosynthesis Protein SpsA, Chain A"/>
    <property type="match status" value="1"/>
</dbReference>
<dbReference type="AlphaFoldDB" id="A0A1X0XZ95"/>
<dbReference type="Proteomes" id="UP000193040">
    <property type="component" value="Unassembled WGS sequence"/>
</dbReference>
<proteinExistence type="predicted"/>